<feature type="domain" description="CHY-type" evidence="4">
    <location>
        <begin position="14"/>
        <end position="94"/>
    </location>
</feature>
<evidence type="ECO:0000259" key="4">
    <source>
        <dbReference type="PROSITE" id="PS51266"/>
    </source>
</evidence>
<dbReference type="Pfam" id="PF05495">
    <property type="entry name" value="zf-CHY"/>
    <property type="match status" value="1"/>
</dbReference>
<dbReference type="PROSITE" id="PS51266">
    <property type="entry name" value="ZF_CHY"/>
    <property type="match status" value="1"/>
</dbReference>
<dbReference type="InterPro" id="IPR016694">
    <property type="entry name" value="UCP017292"/>
</dbReference>
<dbReference type="GO" id="GO:0008270">
    <property type="term" value="F:zinc ion binding"/>
    <property type="evidence" value="ECO:0007669"/>
    <property type="project" value="UniProtKB-KW"/>
</dbReference>
<dbReference type="SUPFAM" id="SSF161219">
    <property type="entry name" value="CHY zinc finger-like"/>
    <property type="match status" value="1"/>
</dbReference>
<proteinExistence type="predicted"/>
<protein>
    <recommendedName>
        <fullName evidence="4">CHY-type domain-containing protein</fullName>
    </recommendedName>
</protein>
<dbReference type="InterPro" id="IPR052604">
    <property type="entry name" value="Mito_Tim_assembly_helper"/>
</dbReference>
<dbReference type="InterPro" id="IPR037274">
    <property type="entry name" value="Znf_CHY_sf"/>
</dbReference>
<keyword evidence="6" id="KW-1185">Reference proteome</keyword>
<evidence type="ECO:0000313" key="5">
    <source>
        <dbReference type="EMBL" id="GMA27259.1"/>
    </source>
</evidence>
<keyword evidence="2" id="KW-0863">Zinc-finger</keyword>
<dbReference type="GO" id="GO:0045041">
    <property type="term" value="P:protein import into mitochondrial intermembrane space"/>
    <property type="evidence" value="ECO:0007669"/>
    <property type="project" value="TreeGrafter"/>
</dbReference>
<comment type="caution">
    <text evidence="5">The sequence shown here is derived from an EMBL/GenBank/DDBJ whole genome shotgun (WGS) entry which is preliminary data.</text>
</comment>
<organism evidence="5 6">
    <name type="scientific">Arenivirga flava</name>
    <dbReference type="NCBI Taxonomy" id="1930060"/>
    <lineage>
        <taxon>Bacteria</taxon>
        <taxon>Bacillati</taxon>
        <taxon>Actinomycetota</taxon>
        <taxon>Actinomycetes</taxon>
        <taxon>Micrococcales</taxon>
        <taxon>Microbacteriaceae</taxon>
        <taxon>Arenivirga</taxon>
    </lineage>
</organism>
<evidence type="ECO:0000313" key="6">
    <source>
        <dbReference type="Proteomes" id="UP001157160"/>
    </source>
</evidence>
<dbReference type="InterPro" id="IPR008913">
    <property type="entry name" value="Znf_CHY"/>
</dbReference>
<evidence type="ECO:0000256" key="3">
    <source>
        <dbReference type="ARBA" id="ARBA00022833"/>
    </source>
</evidence>
<accession>A0AA37UDR7</accession>
<keyword evidence="3" id="KW-0862">Zinc</keyword>
<dbReference type="EMBL" id="BSUL01000001">
    <property type="protein sequence ID" value="GMA27259.1"/>
    <property type="molecule type" value="Genomic_DNA"/>
</dbReference>
<keyword evidence="1" id="KW-0479">Metal-binding</keyword>
<dbReference type="RefSeq" id="WP_284229729.1">
    <property type="nucleotide sequence ID" value="NZ_BSUL01000001.1"/>
</dbReference>
<dbReference type="AlphaFoldDB" id="A0AA37UDR7"/>
<sequence length="110" mass="11786">MDGSVERMRVRGAVVDGATRCAHYASPLDVVAMRLACCEGWWPCHACHEEEAGHAIAPWPRARREEPAVLCGVCRAAMSVDGYLEADACPACGAGFNPGCALHHALYFEA</sequence>
<dbReference type="PANTHER" id="PTHR28082">
    <property type="entry name" value="ZINC FINGER PROTEIN"/>
    <property type="match status" value="1"/>
</dbReference>
<dbReference type="PIRSF" id="PIRSF017292">
    <property type="entry name" value="UCP017292_Znf_CHY"/>
    <property type="match status" value="1"/>
</dbReference>
<name>A0AA37UDR7_9MICO</name>
<reference evidence="5 6" key="1">
    <citation type="journal article" date="2014" name="Int. J. Syst. Evol. Microbiol.">
        <title>Complete genome sequence of Corynebacterium casei LMG S-19264T (=DSM 44701T), isolated from a smear-ripened cheese.</title>
        <authorList>
            <consortium name="US DOE Joint Genome Institute (JGI-PGF)"/>
            <person name="Walter F."/>
            <person name="Albersmeier A."/>
            <person name="Kalinowski J."/>
            <person name="Ruckert C."/>
        </authorList>
    </citation>
    <scope>NUCLEOTIDE SEQUENCE [LARGE SCALE GENOMIC DNA]</scope>
    <source>
        <strain evidence="5 6">NBRC 112289</strain>
    </source>
</reference>
<gene>
    <name evidence="5" type="ORF">GCM10025874_05120</name>
</gene>
<evidence type="ECO:0000256" key="1">
    <source>
        <dbReference type="ARBA" id="ARBA00022723"/>
    </source>
</evidence>
<dbReference type="PANTHER" id="PTHR28082:SF1">
    <property type="entry name" value="HELPER OF TIM PROTEIN 13"/>
    <property type="match status" value="1"/>
</dbReference>
<evidence type="ECO:0000256" key="2">
    <source>
        <dbReference type="ARBA" id="ARBA00022771"/>
    </source>
</evidence>
<dbReference type="Proteomes" id="UP001157160">
    <property type="component" value="Unassembled WGS sequence"/>
</dbReference>